<proteinExistence type="predicted"/>
<comment type="caution">
    <text evidence="4">The sequence shown here is derived from an EMBL/GenBank/DDBJ whole genome shotgun (WGS) entry which is preliminary data.</text>
</comment>
<evidence type="ECO:0000313" key="4">
    <source>
        <dbReference type="EMBL" id="PSJ40420.1"/>
    </source>
</evidence>
<dbReference type="OrthoDB" id="9816340at2"/>
<keyword evidence="1" id="KW-0863">Zinc-finger</keyword>
<name>A0A2P7QR48_9SPHN</name>
<keyword evidence="5" id="KW-1185">Reference proteome</keyword>
<gene>
    <name evidence="4" type="ORF">C7I55_08750</name>
</gene>
<accession>A0A2P7QR48</accession>
<feature type="region of interest" description="Disordered" evidence="2">
    <location>
        <begin position="134"/>
        <end position="157"/>
    </location>
</feature>
<feature type="domain" description="SWIM-type" evidence="3">
    <location>
        <begin position="54"/>
        <end position="87"/>
    </location>
</feature>
<protein>
    <submittedName>
        <fullName evidence="4">SWIM zinc finger family protein</fullName>
    </submittedName>
</protein>
<sequence length="462" mass="49126">MGIDLRAIEQLATDQASLKAASGLAKAAKWSGVGMSEDGVLIWGQCAGSGANPYRVMADRRDLGNKCTCPSRKFPCKHVLALLWLDAEAILPFAVADTPDWVSDWLGRRRGGGPARTVPVGDAAAPKDATAARALEPEADDPQGAARREAAAAKRAEDTERAITDALDALDTWVTDQLRLGLGTFIDDATARCRRIAARMVDGKAATLAGRLDELPARLLSLPPGDRVRGAVVELGKLVMLARAFRAAPRDPEIRRAVAASETRETLLADPSSLRVTGTWEVLAEIVETRRDGLVSQTTWLLNLGESEPRFAMLLDFHPATAGRRGSVFSAGERLSGELVFYPGRRPLRAILAARSDRPAAGQTDSWPEPGEDLSALLAAPFLDAPWALEIPVLLPPGRLAADPAGKLWWQAAEDGISLPVAADVPRALLGTSLAASAALWSNSRLTFLAASTPWGRLGADA</sequence>
<evidence type="ECO:0000256" key="1">
    <source>
        <dbReference type="PROSITE-ProRule" id="PRU00325"/>
    </source>
</evidence>
<keyword evidence="1" id="KW-0862">Zinc</keyword>
<keyword evidence="1" id="KW-0479">Metal-binding</keyword>
<feature type="compositionally biased region" description="Basic and acidic residues" evidence="2">
    <location>
        <begin position="146"/>
        <end position="157"/>
    </location>
</feature>
<dbReference type="PROSITE" id="PS50966">
    <property type="entry name" value="ZF_SWIM"/>
    <property type="match status" value="1"/>
</dbReference>
<dbReference type="AlphaFoldDB" id="A0A2P7QR48"/>
<reference evidence="4 5" key="1">
    <citation type="submission" date="2018-03" db="EMBL/GenBank/DDBJ databases">
        <title>The draft genome of Sphingosinicella sp. GL-C-18.</title>
        <authorList>
            <person name="Liu L."/>
            <person name="Li L."/>
            <person name="Liang L."/>
            <person name="Zhang X."/>
            <person name="Wang T."/>
        </authorList>
    </citation>
    <scope>NUCLEOTIDE SEQUENCE [LARGE SCALE GENOMIC DNA]</scope>
    <source>
        <strain evidence="4 5">GL-C-18</strain>
    </source>
</reference>
<evidence type="ECO:0000313" key="5">
    <source>
        <dbReference type="Proteomes" id="UP000241167"/>
    </source>
</evidence>
<evidence type="ECO:0000259" key="3">
    <source>
        <dbReference type="PROSITE" id="PS50966"/>
    </source>
</evidence>
<dbReference type="RefSeq" id="WP_106512573.1">
    <property type="nucleotide sequence ID" value="NZ_PXYI01000003.1"/>
</dbReference>
<evidence type="ECO:0000256" key="2">
    <source>
        <dbReference type="SAM" id="MobiDB-lite"/>
    </source>
</evidence>
<dbReference type="InterPro" id="IPR007527">
    <property type="entry name" value="Znf_SWIM"/>
</dbReference>
<dbReference type="GO" id="GO:0008270">
    <property type="term" value="F:zinc ion binding"/>
    <property type="evidence" value="ECO:0007669"/>
    <property type="project" value="UniProtKB-KW"/>
</dbReference>
<dbReference type="Proteomes" id="UP000241167">
    <property type="component" value="Unassembled WGS sequence"/>
</dbReference>
<dbReference type="Pfam" id="PF04434">
    <property type="entry name" value="SWIM"/>
    <property type="match status" value="1"/>
</dbReference>
<dbReference type="EMBL" id="PXYI01000003">
    <property type="protein sequence ID" value="PSJ40420.1"/>
    <property type="molecule type" value="Genomic_DNA"/>
</dbReference>
<organism evidence="4 5">
    <name type="scientific">Allosphingosinicella deserti</name>
    <dbReference type="NCBI Taxonomy" id="2116704"/>
    <lineage>
        <taxon>Bacteria</taxon>
        <taxon>Pseudomonadati</taxon>
        <taxon>Pseudomonadota</taxon>
        <taxon>Alphaproteobacteria</taxon>
        <taxon>Sphingomonadales</taxon>
        <taxon>Sphingomonadaceae</taxon>
        <taxon>Allosphingosinicella</taxon>
    </lineage>
</organism>